<keyword evidence="1" id="KW-0479">Metal-binding</keyword>
<dbReference type="OrthoDB" id="6247587at2759"/>
<dbReference type="GO" id="GO:0008270">
    <property type="term" value="F:zinc ion binding"/>
    <property type="evidence" value="ECO:0007669"/>
    <property type="project" value="UniProtKB-KW"/>
</dbReference>
<feature type="non-terminal residue" evidence="9">
    <location>
        <position position="188"/>
    </location>
</feature>
<dbReference type="PROSITE" id="PS51843">
    <property type="entry name" value="NR_LBD"/>
    <property type="match status" value="1"/>
</dbReference>
<dbReference type="Proteomes" id="UP000728032">
    <property type="component" value="Unassembled WGS sequence"/>
</dbReference>
<dbReference type="InterPro" id="IPR000536">
    <property type="entry name" value="Nucl_hrmn_rcpt_lig-bd"/>
</dbReference>
<dbReference type="GO" id="GO:0000122">
    <property type="term" value="P:negative regulation of transcription by RNA polymerase II"/>
    <property type="evidence" value="ECO:0007669"/>
    <property type="project" value="TreeGrafter"/>
</dbReference>
<dbReference type="InterPro" id="IPR050234">
    <property type="entry name" value="Nuclear_hormone_rcpt_NR1"/>
</dbReference>
<evidence type="ECO:0000256" key="3">
    <source>
        <dbReference type="ARBA" id="ARBA00022833"/>
    </source>
</evidence>
<organism evidence="9">
    <name type="scientific">Oppiella nova</name>
    <dbReference type="NCBI Taxonomy" id="334625"/>
    <lineage>
        <taxon>Eukaryota</taxon>
        <taxon>Metazoa</taxon>
        <taxon>Ecdysozoa</taxon>
        <taxon>Arthropoda</taxon>
        <taxon>Chelicerata</taxon>
        <taxon>Arachnida</taxon>
        <taxon>Acari</taxon>
        <taxon>Acariformes</taxon>
        <taxon>Sarcoptiformes</taxon>
        <taxon>Oribatida</taxon>
        <taxon>Brachypylina</taxon>
        <taxon>Oppioidea</taxon>
        <taxon>Oppiidae</taxon>
        <taxon>Oppiella</taxon>
    </lineage>
</organism>
<evidence type="ECO:0000256" key="5">
    <source>
        <dbReference type="ARBA" id="ARBA00023125"/>
    </source>
</evidence>
<keyword evidence="6" id="KW-0804">Transcription</keyword>
<dbReference type="Gene3D" id="1.10.565.10">
    <property type="entry name" value="Retinoid X Receptor"/>
    <property type="match status" value="1"/>
</dbReference>
<evidence type="ECO:0000313" key="9">
    <source>
        <dbReference type="EMBL" id="CAD7661119.1"/>
    </source>
</evidence>
<proteinExistence type="predicted"/>
<dbReference type="EMBL" id="OC937278">
    <property type="protein sequence ID" value="CAD7661119.1"/>
    <property type="molecule type" value="Genomic_DNA"/>
</dbReference>
<evidence type="ECO:0000256" key="1">
    <source>
        <dbReference type="ARBA" id="ARBA00022723"/>
    </source>
</evidence>
<dbReference type="InterPro" id="IPR035500">
    <property type="entry name" value="NHR-like_dom_sf"/>
</dbReference>
<protein>
    <recommendedName>
        <fullName evidence="8">NR LBD domain-containing protein</fullName>
    </recommendedName>
</protein>
<keyword evidence="10" id="KW-1185">Reference proteome</keyword>
<dbReference type="AlphaFoldDB" id="A0A7R9QXQ9"/>
<evidence type="ECO:0000256" key="2">
    <source>
        <dbReference type="ARBA" id="ARBA00022771"/>
    </source>
</evidence>
<evidence type="ECO:0000256" key="7">
    <source>
        <dbReference type="ARBA" id="ARBA00023170"/>
    </source>
</evidence>
<evidence type="ECO:0000256" key="6">
    <source>
        <dbReference type="ARBA" id="ARBA00023163"/>
    </source>
</evidence>
<name>A0A7R9QXQ9_9ACAR</name>
<dbReference type="GO" id="GO:0004879">
    <property type="term" value="F:nuclear receptor activity"/>
    <property type="evidence" value="ECO:0007669"/>
    <property type="project" value="TreeGrafter"/>
</dbReference>
<accession>A0A7R9QXQ9</accession>
<dbReference type="GO" id="GO:0045944">
    <property type="term" value="P:positive regulation of transcription by RNA polymerase II"/>
    <property type="evidence" value="ECO:0007669"/>
    <property type="project" value="TreeGrafter"/>
</dbReference>
<gene>
    <name evidence="9" type="ORF">ONB1V03_LOCUS17680</name>
</gene>
<keyword evidence="5" id="KW-0238">DNA-binding</keyword>
<keyword evidence="3" id="KW-0862">Zinc</keyword>
<evidence type="ECO:0000313" key="10">
    <source>
        <dbReference type="Proteomes" id="UP000728032"/>
    </source>
</evidence>
<keyword evidence="4" id="KW-0805">Transcription regulation</keyword>
<keyword evidence="7" id="KW-0675">Receptor</keyword>
<reference evidence="9" key="1">
    <citation type="submission" date="2020-11" db="EMBL/GenBank/DDBJ databases">
        <authorList>
            <person name="Tran Van P."/>
        </authorList>
    </citation>
    <scope>NUCLEOTIDE SEQUENCE</scope>
</reference>
<sequence>MEKSHTFAIKPVFRELTDYNGLNQLEFSRISELLSATTILKSSTTKNILEKSEKQISEFINFTQMLNSFTTICSDDQFSLIKNGAIEMILLRFLTYFNESNYSFTVHLDNDSSLVFSLDLLKNNKRNMFDLNSMFYTNLLTEWDHDLVVIDLTGTATVVSEVHKVNEIEDMKPYIHSCGPLFKEIYDL</sequence>
<dbReference type="PANTHER" id="PTHR24082:SF507">
    <property type="entry name" value="BILE ACID RECEPTOR-RELATED"/>
    <property type="match status" value="1"/>
</dbReference>
<dbReference type="GO" id="GO:0000978">
    <property type="term" value="F:RNA polymerase II cis-regulatory region sequence-specific DNA binding"/>
    <property type="evidence" value="ECO:0007669"/>
    <property type="project" value="TreeGrafter"/>
</dbReference>
<dbReference type="SUPFAM" id="SSF48508">
    <property type="entry name" value="Nuclear receptor ligand-binding domain"/>
    <property type="match status" value="1"/>
</dbReference>
<dbReference type="PANTHER" id="PTHR24082">
    <property type="entry name" value="NUCLEAR HORMONE RECEPTOR"/>
    <property type="match status" value="1"/>
</dbReference>
<keyword evidence="2" id="KW-0863">Zinc-finger</keyword>
<evidence type="ECO:0000259" key="8">
    <source>
        <dbReference type="PROSITE" id="PS51843"/>
    </source>
</evidence>
<feature type="domain" description="NR LBD" evidence="8">
    <location>
        <begin position="17"/>
        <end position="188"/>
    </location>
</feature>
<evidence type="ECO:0000256" key="4">
    <source>
        <dbReference type="ARBA" id="ARBA00023015"/>
    </source>
</evidence>
<dbReference type="EMBL" id="CAJPVJ010022453">
    <property type="protein sequence ID" value="CAG2178255.1"/>
    <property type="molecule type" value="Genomic_DNA"/>
</dbReference>
<dbReference type="GO" id="GO:0030154">
    <property type="term" value="P:cell differentiation"/>
    <property type="evidence" value="ECO:0007669"/>
    <property type="project" value="TreeGrafter"/>
</dbReference>